<reference evidence="2" key="2">
    <citation type="submission" date="2023-07" db="EMBL/GenBank/DDBJ databases">
        <title>Genomic analysis of Rhodococcus opacus VOC-14 with glycol ethers degradation activity.</title>
        <authorList>
            <person name="Narkevich D.A."/>
            <person name="Hlushen A.M."/>
            <person name="Akhremchuk A.E."/>
            <person name="Sikolenko M.A."/>
            <person name="Valentovich L.N."/>
        </authorList>
    </citation>
    <scope>NUCLEOTIDE SEQUENCE</scope>
    <source>
        <strain evidence="2">VOC-14</strain>
    </source>
</reference>
<proteinExistence type="predicted"/>
<dbReference type="Proteomes" id="UP001231166">
    <property type="component" value="Chromosome"/>
</dbReference>
<dbReference type="AlphaFoldDB" id="A0AAX3Y6I4"/>
<evidence type="ECO:0008006" key="5">
    <source>
        <dbReference type="Google" id="ProtNLM"/>
    </source>
</evidence>
<name>A0AAX3Y6I4_RHOOP</name>
<keyword evidence="3" id="KW-1185">Reference proteome</keyword>
<evidence type="ECO:0000313" key="2">
    <source>
        <dbReference type="EMBL" id="WLF45042.1"/>
    </source>
</evidence>
<reference evidence="1" key="1">
    <citation type="submission" date="2022-12" db="EMBL/GenBank/DDBJ databases">
        <authorList>
            <person name="Krivoruchko A.V."/>
            <person name="Elkin A."/>
        </authorList>
    </citation>
    <scope>NUCLEOTIDE SEQUENCE</scope>
    <source>
        <strain evidence="1">IEGM 249</strain>
    </source>
</reference>
<evidence type="ECO:0000313" key="4">
    <source>
        <dbReference type="Proteomes" id="UP001231166"/>
    </source>
</evidence>
<dbReference type="EMBL" id="JAPWIS010000012">
    <property type="protein sequence ID" value="MCZ4586474.1"/>
    <property type="molecule type" value="Genomic_DNA"/>
</dbReference>
<dbReference type="RefSeq" id="WP_269591657.1">
    <property type="nucleotide sequence ID" value="NZ_CP130953.1"/>
</dbReference>
<organism evidence="2 4">
    <name type="scientific">Rhodococcus opacus</name>
    <name type="common">Nocardia opaca</name>
    <dbReference type="NCBI Taxonomy" id="37919"/>
    <lineage>
        <taxon>Bacteria</taxon>
        <taxon>Bacillati</taxon>
        <taxon>Actinomycetota</taxon>
        <taxon>Actinomycetes</taxon>
        <taxon>Mycobacteriales</taxon>
        <taxon>Nocardiaceae</taxon>
        <taxon>Rhodococcus</taxon>
    </lineage>
</organism>
<gene>
    <name evidence="1" type="ORF">O4328_22795</name>
    <name evidence="2" type="ORF">Q5707_24445</name>
</gene>
<accession>A0AAX3Y6I4</accession>
<evidence type="ECO:0000313" key="3">
    <source>
        <dbReference type="Proteomes" id="UP001066327"/>
    </source>
</evidence>
<dbReference type="EMBL" id="CP130953">
    <property type="protein sequence ID" value="WLF45042.1"/>
    <property type="molecule type" value="Genomic_DNA"/>
</dbReference>
<dbReference type="Proteomes" id="UP001066327">
    <property type="component" value="Unassembled WGS sequence"/>
</dbReference>
<evidence type="ECO:0000313" key="1">
    <source>
        <dbReference type="EMBL" id="MCZ4586474.1"/>
    </source>
</evidence>
<protein>
    <recommendedName>
        <fullName evidence="5">DUF222 domain-containing protein</fullName>
    </recommendedName>
</protein>
<sequence>MTASETFNVPIEKRESLYALAELVGDLQTLGLLGAKDFDKAQKFLNRADEAESAALSHGDYITAHTHELGEELATSQEFDLDLLRSGAAGIAERTRVLRICEATWLAAAREAKKLVYAKSGQYRHVLNTELTELAGKAADLAGKLAGITSAEAAIAAGKVDEWTAAGELVSTHEWLTDVIGRLREVDKLDKPRNGEGGQWWSFRTAPYLERGGFRAAVASAELDGGRARLFKEMAAGPWVPTRDEALEAAKAHEDAQIAYQSGRG</sequence>